<name>A0A8H7ALP6_9EURO</name>
<evidence type="ECO:0000313" key="3">
    <source>
        <dbReference type="Proteomes" id="UP000606974"/>
    </source>
</evidence>
<proteinExistence type="predicted"/>
<protein>
    <submittedName>
        <fullName evidence="2">Uncharacterized protein</fullName>
    </submittedName>
</protein>
<gene>
    <name evidence="2" type="ORF">GJ744_004659</name>
</gene>
<reference evidence="2" key="1">
    <citation type="submission" date="2020-02" db="EMBL/GenBank/DDBJ databases">
        <authorList>
            <person name="Palmer J.M."/>
        </authorList>
    </citation>
    <scope>NUCLEOTIDE SEQUENCE</scope>
    <source>
        <strain evidence="2">EPUS1.4</strain>
        <tissue evidence="2">Thallus</tissue>
    </source>
</reference>
<keyword evidence="3" id="KW-1185">Reference proteome</keyword>
<feature type="region of interest" description="Disordered" evidence="1">
    <location>
        <begin position="66"/>
        <end position="94"/>
    </location>
</feature>
<accession>A0A8H7ALP6</accession>
<dbReference type="OrthoDB" id="4544609at2759"/>
<comment type="caution">
    <text evidence="2">The sequence shown here is derived from an EMBL/GenBank/DDBJ whole genome shotgun (WGS) entry which is preliminary data.</text>
</comment>
<dbReference type="AlphaFoldDB" id="A0A8H7ALP6"/>
<evidence type="ECO:0000256" key="1">
    <source>
        <dbReference type="SAM" id="MobiDB-lite"/>
    </source>
</evidence>
<dbReference type="Proteomes" id="UP000606974">
    <property type="component" value="Unassembled WGS sequence"/>
</dbReference>
<organism evidence="2 3">
    <name type="scientific">Endocarpon pusillum</name>
    <dbReference type="NCBI Taxonomy" id="364733"/>
    <lineage>
        <taxon>Eukaryota</taxon>
        <taxon>Fungi</taxon>
        <taxon>Dikarya</taxon>
        <taxon>Ascomycota</taxon>
        <taxon>Pezizomycotina</taxon>
        <taxon>Eurotiomycetes</taxon>
        <taxon>Chaetothyriomycetidae</taxon>
        <taxon>Verrucariales</taxon>
        <taxon>Verrucariaceae</taxon>
        <taxon>Endocarpon</taxon>
    </lineage>
</organism>
<sequence>MLLFGPGHQDEILIIRAKPPPPSEESVTRATLLLTEDSLSVPQEENKEENPFVLPALTAPVLLQTNARPKRATGPTLDYKAMHKGKQNQLKQGK</sequence>
<evidence type="ECO:0000313" key="2">
    <source>
        <dbReference type="EMBL" id="KAF7511470.1"/>
    </source>
</evidence>
<dbReference type="EMBL" id="JAACFV010000020">
    <property type="protein sequence ID" value="KAF7511470.1"/>
    <property type="molecule type" value="Genomic_DNA"/>
</dbReference>